<comment type="caution">
    <text evidence="1">The sequence shown here is derived from an EMBL/GenBank/DDBJ whole genome shotgun (WGS) entry which is preliminary data.</text>
</comment>
<proteinExistence type="predicted"/>
<evidence type="ECO:0000313" key="2">
    <source>
        <dbReference type="Proteomes" id="UP000694044"/>
    </source>
</evidence>
<reference evidence="1" key="1">
    <citation type="submission" date="2021-02" db="EMBL/GenBank/DDBJ databases">
        <authorList>
            <person name="Palmer J.M."/>
        </authorList>
    </citation>
    <scope>NUCLEOTIDE SEQUENCE</scope>
    <source>
        <strain evidence="1">SCRP734</strain>
    </source>
</reference>
<dbReference type="OrthoDB" id="105196at2759"/>
<protein>
    <submittedName>
        <fullName evidence="1">Uncharacterized protein</fullName>
    </submittedName>
</protein>
<dbReference type="Proteomes" id="UP000694044">
    <property type="component" value="Unassembled WGS sequence"/>
</dbReference>
<dbReference type="EMBL" id="JAGDFM010000113">
    <property type="protein sequence ID" value="KAG7385840.1"/>
    <property type="molecule type" value="Genomic_DNA"/>
</dbReference>
<organism evidence="1 2">
    <name type="scientific">Phytophthora pseudosyringae</name>
    <dbReference type="NCBI Taxonomy" id="221518"/>
    <lineage>
        <taxon>Eukaryota</taxon>
        <taxon>Sar</taxon>
        <taxon>Stramenopiles</taxon>
        <taxon>Oomycota</taxon>
        <taxon>Peronosporomycetes</taxon>
        <taxon>Peronosporales</taxon>
        <taxon>Peronosporaceae</taxon>
        <taxon>Phytophthora</taxon>
    </lineage>
</organism>
<dbReference type="AlphaFoldDB" id="A0A8T1W0W0"/>
<name>A0A8T1W0W0_9STRA</name>
<evidence type="ECO:0000313" key="1">
    <source>
        <dbReference type="EMBL" id="KAG7385840.1"/>
    </source>
</evidence>
<accession>A0A8T1W0W0</accession>
<gene>
    <name evidence="1" type="ORF">PHYPSEUDO_000991</name>
</gene>
<sequence length="291" mass="30565">MFALYNYRARVHRQLNNSDSSSKKYWATDAAAADDIILGGTDANKRAPRLASIGDGGLLAMWEGSSASSDLEYESSGRTIYAQVRDASTGAAISEKVTVDSKVIGNRYQTLKTFRDGSVAMGTTSTSGSTANRLGIGFYGKEDSVSVLPSGRVCIGNTSPAVPLHVSGSVNLSVSAANATAGALTSSGSTIKLNAFIMDIGLRVDSGIHVGAVGVYATSDCRKKSSIRSIAQNDAVDFVLNTEPRTLHLARSQGKPIPQIGYIAQELRALRFGSLITSGFAHPRLQAVSPD</sequence>
<keyword evidence="2" id="KW-1185">Reference proteome</keyword>